<organism evidence="3 4">
    <name type="scientific">Cucurbitaria berberidis CBS 394.84</name>
    <dbReference type="NCBI Taxonomy" id="1168544"/>
    <lineage>
        <taxon>Eukaryota</taxon>
        <taxon>Fungi</taxon>
        <taxon>Dikarya</taxon>
        <taxon>Ascomycota</taxon>
        <taxon>Pezizomycotina</taxon>
        <taxon>Dothideomycetes</taxon>
        <taxon>Pleosporomycetidae</taxon>
        <taxon>Pleosporales</taxon>
        <taxon>Pleosporineae</taxon>
        <taxon>Cucurbitariaceae</taxon>
        <taxon>Cucurbitaria</taxon>
    </lineage>
</organism>
<dbReference type="OrthoDB" id="3860394at2759"/>
<keyword evidence="2" id="KW-0732">Signal</keyword>
<comment type="caution">
    <text evidence="3">The sequence shown here is derived from an EMBL/GenBank/DDBJ whole genome shotgun (WGS) entry which is preliminary data.</text>
</comment>
<feature type="chain" id="PRO_5040342936" evidence="2">
    <location>
        <begin position="29"/>
        <end position="322"/>
    </location>
</feature>
<evidence type="ECO:0000313" key="4">
    <source>
        <dbReference type="Proteomes" id="UP000800039"/>
    </source>
</evidence>
<proteinExistence type="predicted"/>
<dbReference type="GeneID" id="63852009"/>
<evidence type="ECO:0000313" key="3">
    <source>
        <dbReference type="EMBL" id="KAF1848522.1"/>
    </source>
</evidence>
<name>A0A9P4GMT3_9PLEO</name>
<dbReference type="RefSeq" id="XP_040791085.1">
    <property type="nucleotide sequence ID" value="XM_040934758.1"/>
</dbReference>
<protein>
    <submittedName>
        <fullName evidence="3">Uncharacterized protein</fullName>
    </submittedName>
</protein>
<accession>A0A9P4GMT3</accession>
<feature type="compositionally biased region" description="Basic and acidic residues" evidence="1">
    <location>
        <begin position="269"/>
        <end position="296"/>
    </location>
</feature>
<evidence type="ECO:0000256" key="2">
    <source>
        <dbReference type="SAM" id="SignalP"/>
    </source>
</evidence>
<keyword evidence="4" id="KW-1185">Reference proteome</keyword>
<reference evidence="3" key="1">
    <citation type="submission" date="2020-01" db="EMBL/GenBank/DDBJ databases">
        <authorList>
            <consortium name="DOE Joint Genome Institute"/>
            <person name="Haridas S."/>
            <person name="Albert R."/>
            <person name="Binder M."/>
            <person name="Bloem J."/>
            <person name="Labutti K."/>
            <person name="Salamov A."/>
            <person name="Andreopoulos B."/>
            <person name="Baker S.E."/>
            <person name="Barry K."/>
            <person name="Bills G."/>
            <person name="Bluhm B.H."/>
            <person name="Cannon C."/>
            <person name="Castanera R."/>
            <person name="Culley D.E."/>
            <person name="Daum C."/>
            <person name="Ezra D."/>
            <person name="Gonzalez J.B."/>
            <person name="Henrissat B."/>
            <person name="Kuo A."/>
            <person name="Liang C."/>
            <person name="Lipzen A."/>
            <person name="Lutzoni F."/>
            <person name="Magnuson J."/>
            <person name="Mondo S."/>
            <person name="Nolan M."/>
            <person name="Ohm R."/>
            <person name="Pangilinan J."/>
            <person name="Park H.-J."/>
            <person name="Ramirez L."/>
            <person name="Alfaro M."/>
            <person name="Sun H."/>
            <person name="Tritt A."/>
            <person name="Yoshinaga Y."/>
            <person name="Zwiers L.-H."/>
            <person name="Turgeon B.G."/>
            <person name="Goodwin S.B."/>
            <person name="Spatafora J.W."/>
            <person name="Crous P.W."/>
            <person name="Grigoriev I.V."/>
        </authorList>
    </citation>
    <scope>NUCLEOTIDE SEQUENCE</scope>
    <source>
        <strain evidence="3">CBS 394.84</strain>
    </source>
</reference>
<dbReference type="EMBL" id="ML976615">
    <property type="protein sequence ID" value="KAF1848522.1"/>
    <property type="molecule type" value="Genomic_DNA"/>
</dbReference>
<dbReference type="AlphaFoldDB" id="A0A9P4GMT3"/>
<feature type="region of interest" description="Disordered" evidence="1">
    <location>
        <begin position="234"/>
        <end position="296"/>
    </location>
</feature>
<sequence>MSSSYLKVHSRFTIMLVTGIILAPTAFATPAVQDLVDLRTIINVAANTIGNPNNPNRGWGFGLLGGGGNQMGTADLINNITTTILRSKFQLNTNKTSWLLPDNTTNATGPSKVPLPPTLPLTSSILLPPTAPAAPTATPTLGNITKDLSASYIDYISSIPNLSSGLTTLGRSYHKEMNAPIYQAIDALQQSISAFQSTILQSELISSQAIIRTIRASGSLEDAQQAWSRFLNLPGRVSSPGGDTGGSDDVNPVGIKKRAGTSTRPPSAEGRHYTHKELWGRDELKARQSKEGKPRWSDAIVRREEQRAWIAEHARVERPYVA</sequence>
<evidence type="ECO:0000256" key="1">
    <source>
        <dbReference type="SAM" id="MobiDB-lite"/>
    </source>
</evidence>
<feature type="signal peptide" evidence="2">
    <location>
        <begin position="1"/>
        <end position="28"/>
    </location>
</feature>
<dbReference type="Proteomes" id="UP000800039">
    <property type="component" value="Unassembled WGS sequence"/>
</dbReference>
<gene>
    <name evidence="3" type="ORF">K460DRAFT_375375</name>
</gene>